<evidence type="ECO:0000256" key="1">
    <source>
        <dbReference type="SAM" id="Phobius"/>
    </source>
</evidence>
<dbReference type="EMBL" id="JARJCW010000229">
    <property type="protein sequence ID" value="KAJ7185079.1"/>
    <property type="molecule type" value="Genomic_DNA"/>
</dbReference>
<gene>
    <name evidence="3" type="ORF">GGX14DRAFT_485752</name>
</gene>
<feature type="transmembrane region" description="Helical" evidence="1">
    <location>
        <begin position="33"/>
        <end position="58"/>
    </location>
</feature>
<feature type="transmembrane region" description="Helical" evidence="1">
    <location>
        <begin position="99"/>
        <end position="117"/>
    </location>
</feature>
<dbReference type="AlphaFoldDB" id="A0AAD6Y2K1"/>
<keyword evidence="1" id="KW-0812">Transmembrane</keyword>
<keyword evidence="1" id="KW-0472">Membrane</keyword>
<keyword evidence="4" id="KW-1185">Reference proteome</keyword>
<sequence>MAAWVTLSVMIMNGTTGMPGGTFFPGCLFSAPVYFYAAWIPAVIFESVIIFITLYYAFAYYNAKMQNPTLYILARDSILYFFAILPPSNLFIARFGKDFLGSLLIAPSSVIACIGAARMMMNIREVTSQDVSDSQDLRICTV</sequence>
<name>A0AAD6Y2K1_9AGAR</name>
<evidence type="ECO:0000313" key="3">
    <source>
        <dbReference type="EMBL" id="KAJ7185079.1"/>
    </source>
</evidence>
<protein>
    <submittedName>
        <fullName evidence="3">Uncharacterized protein</fullName>
    </submittedName>
</protein>
<keyword evidence="1" id="KW-1133">Transmembrane helix</keyword>
<dbReference type="Proteomes" id="UP001219525">
    <property type="component" value="Unassembled WGS sequence"/>
</dbReference>
<feature type="chain" id="PRO_5042152907" evidence="2">
    <location>
        <begin position="18"/>
        <end position="142"/>
    </location>
</feature>
<organism evidence="3 4">
    <name type="scientific">Mycena pura</name>
    <dbReference type="NCBI Taxonomy" id="153505"/>
    <lineage>
        <taxon>Eukaryota</taxon>
        <taxon>Fungi</taxon>
        <taxon>Dikarya</taxon>
        <taxon>Basidiomycota</taxon>
        <taxon>Agaricomycotina</taxon>
        <taxon>Agaricomycetes</taxon>
        <taxon>Agaricomycetidae</taxon>
        <taxon>Agaricales</taxon>
        <taxon>Marasmiineae</taxon>
        <taxon>Mycenaceae</taxon>
        <taxon>Mycena</taxon>
    </lineage>
</organism>
<evidence type="ECO:0000313" key="4">
    <source>
        <dbReference type="Proteomes" id="UP001219525"/>
    </source>
</evidence>
<feature type="signal peptide" evidence="2">
    <location>
        <begin position="1"/>
        <end position="17"/>
    </location>
</feature>
<keyword evidence="2" id="KW-0732">Signal</keyword>
<comment type="caution">
    <text evidence="3">The sequence shown here is derived from an EMBL/GenBank/DDBJ whole genome shotgun (WGS) entry which is preliminary data.</text>
</comment>
<reference evidence="3" key="1">
    <citation type="submission" date="2023-03" db="EMBL/GenBank/DDBJ databases">
        <title>Massive genome expansion in bonnet fungi (Mycena s.s.) driven by repeated elements and novel gene families across ecological guilds.</title>
        <authorList>
            <consortium name="Lawrence Berkeley National Laboratory"/>
            <person name="Harder C.B."/>
            <person name="Miyauchi S."/>
            <person name="Viragh M."/>
            <person name="Kuo A."/>
            <person name="Thoen E."/>
            <person name="Andreopoulos B."/>
            <person name="Lu D."/>
            <person name="Skrede I."/>
            <person name="Drula E."/>
            <person name="Henrissat B."/>
            <person name="Morin E."/>
            <person name="Kohler A."/>
            <person name="Barry K."/>
            <person name="LaButti K."/>
            <person name="Morin E."/>
            <person name="Salamov A."/>
            <person name="Lipzen A."/>
            <person name="Mereny Z."/>
            <person name="Hegedus B."/>
            <person name="Baldrian P."/>
            <person name="Stursova M."/>
            <person name="Weitz H."/>
            <person name="Taylor A."/>
            <person name="Grigoriev I.V."/>
            <person name="Nagy L.G."/>
            <person name="Martin F."/>
            <person name="Kauserud H."/>
        </authorList>
    </citation>
    <scope>NUCLEOTIDE SEQUENCE</scope>
    <source>
        <strain evidence="3">9144</strain>
    </source>
</reference>
<proteinExistence type="predicted"/>
<feature type="transmembrane region" description="Helical" evidence="1">
    <location>
        <begin position="70"/>
        <end position="93"/>
    </location>
</feature>
<evidence type="ECO:0000256" key="2">
    <source>
        <dbReference type="SAM" id="SignalP"/>
    </source>
</evidence>
<accession>A0AAD6Y2K1</accession>